<protein>
    <submittedName>
        <fullName evidence="5">Beta-ketoacyl synthase/Long-chain-fatty-acid--CoA ligase</fullName>
    </submittedName>
</protein>
<dbReference type="InterPro" id="IPR036390">
    <property type="entry name" value="WH_DNA-bd_sf"/>
</dbReference>
<organism evidence="5 6">
    <name type="scientific">Chrysochromulina tobinii</name>
    <dbReference type="NCBI Taxonomy" id="1460289"/>
    <lineage>
        <taxon>Eukaryota</taxon>
        <taxon>Haptista</taxon>
        <taxon>Haptophyta</taxon>
        <taxon>Prymnesiophyceae</taxon>
        <taxon>Prymnesiales</taxon>
        <taxon>Chrysochromulinaceae</taxon>
        <taxon>Chrysochromulina</taxon>
    </lineage>
</organism>
<dbReference type="Gene3D" id="1.10.10.10">
    <property type="entry name" value="Winged helix-like DNA-binding domain superfamily/Winged helix DNA-binding domain"/>
    <property type="match status" value="1"/>
</dbReference>
<evidence type="ECO:0000313" key="6">
    <source>
        <dbReference type="Proteomes" id="UP000037460"/>
    </source>
</evidence>
<dbReference type="PROSITE" id="PS00012">
    <property type="entry name" value="PHOSPHOPANTETHEINE"/>
    <property type="match status" value="1"/>
</dbReference>
<dbReference type="InterPro" id="IPR056393">
    <property type="entry name" value="AprA-like_MT2"/>
</dbReference>
<dbReference type="Pfam" id="PF00550">
    <property type="entry name" value="PP-binding"/>
    <property type="match status" value="1"/>
</dbReference>
<dbReference type="AlphaFoldDB" id="A0A0M0JSV5"/>
<dbReference type="InterPro" id="IPR056395">
    <property type="entry name" value="WH_AprA"/>
</dbReference>
<dbReference type="SUPFAM" id="SSF47336">
    <property type="entry name" value="ACP-like"/>
    <property type="match status" value="1"/>
</dbReference>
<dbReference type="GO" id="GO:0016874">
    <property type="term" value="F:ligase activity"/>
    <property type="evidence" value="ECO:0007669"/>
    <property type="project" value="UniProtKB-KW"/>
</dbReference>
<keyword evidence="5" id="KW-0436">Ligase</keyword>
<dbReference type="Gene3D" id="3.40.630.30">
    <property type="match status" value="1"/>
</dbReference>
<evidence type="ECO:0000313" key="5">
    <source>
        <dbReference type="EMBL" id="KOO29268.1"/>
    </source>
</evidence>
<dbReference type="SUPFAM" id="SSF53335">
    <property type="entry name" value="S-adenosyl-L-methionine-dependent methyltransferases"/>
    <property type="match status" value="1"/>
</dbReference>
<sequence length="889" mass="95313">MSGFAAPSPVAPLTALTSSDDYQLWAHGFALTASLYAARDVLCQLVAHPKSTIDELCAHTGANTGHLAILLRTLTAIGWVTRSADGQHCTTLAVAECAVSDTLAALCADVYGEVAAEDLLSSSSAEAWGHHLPRLAKHLPSIQTGWILPALAADVPRLPTMLAGAVIAPLLLELRMLSSAYTAKASEGKHEHASAQVSLALVDESTAAAVGSFFVSQRWGAYEHARRRLELNEAGLFLIERCPAFGVCLSYRPMLHQLGEAMFGITRNVFKYDGGHEAWVDRKLNVIGSGFMHNRYYHDMMRVHVAGLFNAEPLAKQPRVVTDMGCGDGTLLKTLFLYVRDHTARGAQLATYPLTMCGVDFNDASQRETARTLTVAGVPHSTMFGDIGDPEPMQAALEARFGVTREQVLHVRSFLDHDRPFLKPTRPADVVIEAAINAVSDAAYVDNQTGALVTPSAAFFSLVEHWERWARCLGQHGLLVLEVNNLDLISTLKYMHEATSLHFDCVQAHSGQMLMPATHFSLGAATAGLLPSAGTLTYPKDSAYTRIVLQQLLPAPVRLRLPTLDDLPKLSALEVFWRSDVLIADEPTLRARLTAHPTGQLVAEAADGTLVAAMYTQRIRSSEALLDTTRATELKLHEPGGAVVQLLGVVQAPSAPPVQLPAEAPEMARSVGQLLRDFVLHLGRLDPTVERACGVTRCRDYSPSRSGSARATYERHVAACTDAGLRFHSDAGASVGELVPGYRPRDFENLGFGVMVCYELKRDAVLGTRAAIGCSSTGASTGRAGAVAGAPTEGSAVGTAHPSAAPSEAPSEKLPTSLAESVAMVRAAIDRLSYGGSNRQWSSIDLQASLMELGLDSLDVTKLVDTLNQRLKTALTLPTTVVFEYGCAR</sequence>
<dbReference type="Pfam" id="PF23589">
    <property type="entry name" value="WHD_AprA"/>
    <property type="match status" value="1"/>
</dbReference>
<dbReference type="InterPro" id="IPR009081">
    <property type="entry name" value="PP-bd_ACP"/>
</dbReference>
<keyword evidence="1" id="KW-0596">Phosphopantetheine</keyword>
<proteinExistence type="predicted"/>
<evidence type="ECO:0000256" key="1">
    <source>
        <dbReference type="ARBA" id="ARBA00022450"/>
    </source>
</evidence>
<dbReference type="Proteomes" id="UP000037460">
    <property type="component" value="Unassembled WGS sequence"/>
</dbReference>
<evidence type="ECO:0000259" key="4">
    <source>
        <dbReference type="PROSITE" id="PS50075"/>
    </source>
</evidence>
<comment type="caution">
    <text evidence="5">The sequence shown here is derived from an EMBL/GenBank/DDBJ whole genome shotgun (WGS) entry which is preliminary data.</text>
</comment>
<dbReference type="Pfam" id="PF23526">
    <property type="entry name" value="AprA_N"/>
    <property type="match status" value="1"/>
</dbReference>
<keyword evidence="6" id="KW-1185">Reference proteome</keyword>
<dbReference type="Gene3D" id="1.10.1200.10">
    <property type="entry name" value="ACP-like"/>
    <property type="match status" value="1"/>
</dbReference>
<accession>A0A0M0JSV5</accession>
<dbReference type="PROSITE" id="PS50075">
    <property type="entry name" value="CARRIER"/>
    <property type="match status" value="1"/>
</dbReference>
<dbReference type="SUPFAM" id="SSF46785">
    <property type="entry name" value="Winged helix' DNA-binding domain"/>
    <property type="match status" value="1"/>
</dbReference>
<dbReference type="InterPro" id="IPR036388">
    <property type="entry name" value="WH-like_DNA-bd_sf"/>
</dbReference>
<reference evidence="6" key="1">
    <citation type="journal article" date="2015" name="PLoS Genet.">
        <title>Genome Sequence and Transcriptome Analyses of Chrysochromulina tobin: Metabolic Tools for Enhanced Algal Fitness in the Prominent Order Prymnesiales (Haptophyceae).</title>
        <authorList>
            <person name="Hovde B.T."/>
            <person name="Deodato C.R."/>
            <person name="Hunsperger H.M."/>
            <person name="Ryken S.A."/>
            <person name="Yost W."/>
            <person name="Jha R.K."/>
            <person name="Patterson J."/>
            <person name="Monnat R.J. Jr."/>
            <person name="Barlow S.B."/>
            <person name="Starkenburg S.R."/>
            <person name="Cattolico R.A."/>
        </authorList>
    </citation>
    <scope>NUCLEOTIDE SEQUENCE</scope>
    <source>
        <strain evidence="6">CCMP291</strain>
    </source>
</reference>
<evidence type="ECO:0000256" key="2">
    <source>
        <dbReference type="ARBA" id="ARBA00022553"/>
    </source>
</evidence>
<dbReference type="InterPro" id="IPR056394">
    <property type="entry name" value="AprA-like_N"/>
</dbReference>
<feature type="domain" description="Carrier" evidence="4">
    <location>
        <begin position="819"/>
        <end position="889"/>
    </location>
</feature>
<gene>
    <name evidence="5" type="ORF">Ctob_011521</name>
</gene>
<dbReference type="InterPro" id="IPR006162">
    <property type="entry name" value="Ppantetheine_attach_site"/>
</dbReference>
<dbReference type="OrthoDB" id="429813at2759"/>
<name>A0A0M0JSV5_9EUKA</name>
<feature type="region of interest" description="Disordered" evidence="3">
    <location>
        <begin position="778"/>
        <end position="813"/>
    </location>
</feature>
<keyword evidence="2" id="KW-0597">Phosphoprotein</keyword>
<dbReference type="Pfam" id="PF23525">
    <property type="entry name" value="Methyltransf_36"/>
    <property type="match status" value="1"/>
</dbReference>
<dbReference type="InterPro" id="IPR029063">
    <property type="entry name" value="SAM-dependent_MTases_sf"/>
</dbReference>
<evidence type="ECO:0000256" key="3">
    <source>
        <dbReference type="SAM" id="MobiDB-lite"/>
    </source>
</evidence>
<dbReference type="EMBL" id="JWZX01002442">
    <property type="protein sequence ID" value="KOO29268.1"/>
    <property type="molecule type" value="Genomic_DNA"/>
</dbReference>
<dbReference type="InterPro" id="IPR036736">
    <property type="entry name" value="ACP-like_sf"/>
</dbReference>